<protein>
    <submittedName>
        <fullName evidence="2">Uncharacterized protein</fullName>
    </submittedName>
</protein>
<proteinExistence type="predicted"/>
<sequence>WYVDKFGLHINMTQTVHFLYNQTSGCEGCSFNLLKLQVMGYSSQEANNEN</sequence>
<name>A0A0B7ATF7_9EUPU</name>
<accession>A0A0B7ATF7</accession>
<gene>
    <name evidence="2" type="primary">ORF140997</name>
    <name evidence="1" type="synonym">ORF140995</name>
</gene>
<reference evidence="2" key="1">
    <citation type="submission" date="2014-12" db="EMBL/GenBank/DDBJ databases">
        <title>Insight into the proteome of Arion vulgaris.</title>
        <authorList>
            <person name="Aradska J."/>
            <person name="Bulat T."/>
            <person name="Smidak R."/>
            <person name="Sarate P."/>
            <person name="Gangsoo J."/>
            <person name="Sialana F."/>
            <person name="Bilban M."/>
            <person name="Lubec G."/>
        </authorList>
    </citation>
    <scope>NUCLEOTIDE SEQUENCE</scope>
    <source>
        <tissue evidence="2">Skin</tissue>
    </source>
</reference>
<dbReference type="AlphaFoldDB" id="A0A0B7ATF7"/>
<dbReference type="EMBL" id="HACG01037282">
    <property type="protein sequence ID" value="CEK84147.1"/>
    <property type="molecule type" value="Transcribed_RNA"/>
</dbReference>
<evidence type="ECO:0000313" key="2">
    <source>
        <dbReference type="EMBL" id="CEK84148.1"/>
    </source>
</evidence>
<dbReference type="EMBL" id="HACG01037283">
    <property type="protein sequence ID" value="CEK84148.1"/>
    <property type="molecule type" value="Transcribed_RNA"/>
</dbReference>
<feature type="non-terminal residue" evidence="2">
    <location>
        <position position="1"/>
    </location>
</feature>
<organism evidence="2">
    <name type="scientific">Arion vulgaris</name>
    <dbReference type="NCBI Taxonomy" id="1028688"/>
    <lineage>
        <taxon>Eukaryota</taxon>
        <taxon>Metazoa</taxon>
        <taxon>Spiralia</taxon>
        <taxon>Lophotrochozoa</taxon>
        <taxon>Mollusca</taxon>
        <taxon>Gastropoda</taxon>
        <taxon>Heterobranchia</taxon>
        <taxon>Euthyneura</taxon>
        <taxon>Panpulmonata</taxon>
        <taxon>Eupulmonata</taxon>
        <taxon>Stylommatophora</taxon>
        <taxon>Helicina</taxon>
        <taxon>Arionoidea</taxon>
        <taxon>Arionidae</taxon>
        <taxon>Arion</taxon>
    </lineage>
</organism>
<evidence type="ECO:0000313" key="1">
    <source>
        <dbReference type="EMBL" id="CEK84147.1"/>
    </source>
</evidence>